<reference evidence="1 2" key="1">
    <citation type="submission" date="2019-04" db="EMBL/GenBank/DDBJ databases">
        <title>Reference strain of H23.</title>
        <authorList>
            <person name="Luo X."/>
        </authorList>
    </citation>
    <scope>NUCLEOTIDE SEQUENCE [LARGE SCALE GENOMIC DNA]</scope>
    <source>
        <strain evidence="1 2">H23</strain>
    </source>
</reference>
<comment type="caution">
    <text evidence="1">The sequence shown here is derived from an EMBL/GenBank/DDBJ whole genome shotgun (WGS) entry which is preliminary data.</text>
</comment>
<accession>A0A4U5JIV1</accession>
<organism evidence="1 2">
    <name type="scientific">Luteimonas gilva</name>
    <dbReference type="NCBI Taxonomy" id="2572684"/>
    <lineage>
        <taxon>Bacteria</taxon>
        <taxon>Pseudomonadati</taxon>
        <taxon>Pseudomonadota</taxon>
        <taxon>Gammaproteobacteria</taxon>
        <taxon>Lysobacterales</taxon>
        <taxon>Lysobacteraceae</taxon>
        <taxon>Luteimonas</taxon>
    </lineage>
</organism>
<evidence type="ECO:0000313" key="1">
    <source>
        <dbReference type="EMBL" id="TKR29284.1"/>
    </source>
</evidence>
<sequence>MPASIVRALGTDERVLACAQGTRAGVSQFNPDWVKTQRVDLNDDGRQDWIVEGRHACLRDGETPYWWAYADEAAGQRLVLSSVTAQALQPVDARTDGFRDLRLRSAGGETVARYDGTQYAIPAAAPPASDTQADTVAGRLEIEALPRAAHGQESFRIALAGRELRRTGADADFPDFPAPRILQRYPQGIAPFDEVVVFQQEMYGNACDGGPLWMLGLKRDGSYAMSEPIDFCGGKAAQLSATRDELTIVLPGGPLNRGEGEIPAETWRYRNGKVERVAAP</sequence>
<dbReference type="Proteomes" id="UP000308707">
    <property type="component" value="Unassembled WGS sequence"/>
</dbReference>
<evidence type="ECO:0000313" key="2">
    <source>
        <dbReference type="Proteomes" id="UP000308707"/>
    </source>
</evidence>
<keyword evidence="2" id="KW-1185">Reference proteome</keyword>
<proteinExistence type="predicted"/>
<dbReference type="OrthoDB" id="6059009at2"/>
<protein>
    <submittedName>
        <fullName evidence="1">Uncharacterized protein</fullName>
    </submittedName>
</protein>
<dbReference type="RefSeq" id="WP_137267688.1">
    <property type="nucleotide sequence ID" value="NZ_SZUA01000003.1"/>
</dbReference>
<name>A0A4U5JIV1_9GAMM</name>
<gene>
    <name evidence="1" type="ORF">FCE95_14065</name>
</gene>
<dbReference type="AlphaFoldDB" id="A0A4U5JIV1"/>
<dbReference type="EMBL" id="SZUA01000003">
    <property type="protein sequence ID" value="TKR29284.1"/>
    <property type="molecule type" value="Genomic_DNA"/>
</dbReference>